<feature type="chain" id="PRO_5045457588" evidence="2">
    <location>
        <begin position="36"/>
        <end position="204"/>
    </location>
</feature>
<keyword evidence="2" id="KW-0732">Signal</keyword>
<reference evidence="5" key="1">
    <citation type="journal article" date="2019" name="Int. J. Syst. Evol. Microbiol.">
        <title>The Global Catalogue of Microorganisms (GCM) 10K type strain sequencing project: providing services to taxonomists for standard genome sequencing and annotation.</title>
        <authorList>
            <consortium name="The Broad Institute Genomics Platform"/>
            <consortium name="The Broad Institute Genome Sequencing Center for Infectious Disease"/>
            <person name="Wu L."/>
            <person name="Ma J."/>
        </authorList>
    </citation>
    <scope>NUCLEOTIDE SEQUENCE [LARGE SCALE GENOMIC DNA]</scope>
    <source>
        <strain evidence="5">CGMCC 1.16275</strain>
    </source>
</reference>
<dbReference type="RefSeq" id="WP_377359332.1">
    <property type="nucleotide sequence ID" value="NZ_JBHTCM010000010.1"/>
</dbReference>
<gene>
    <name evidence="4" type="ORF">ACFQPS_12230</name>
</gene>
<name>A0ABW2KXL4_9PROT</name>
<accession>A0ABW2KXL4</accession>
<evidence type="ECO:0000256" key="1">
    <source>
        <dbReference type="SAM" id="MobiDB-lite"/>
    </source>
</evidence>
<dbReference type="EMBL" id="JBHTCM010000010">
    <property type="protein sequence ID" value="MFC7333932.1"/>
    <property type="molecule type" value="Genomic_DNA"/>
</dbReference>
<evidence type="ECO:0000256" key="2">
    <source>
        <dbReference type="SAM" id="SignalP"/>
    </source>
</evidence>
<proteinExistence type="predicted"/>
<organism evidence="4 5">
    <name type="scientific">Rhodocista pekingensis</name>
    <dbReference type="NCBI Taxonomy" id="201185"/>
    <lineage>
        <taxon>Bacteria</taxon>
        <taxon>Pseudomonadati</taxon>
        <taxon>Pseudomonadota</taxon>
        <taxon>Alphaproteobacteria</taxon>
        <taxon>Rhodospirillales</taxon>
        <taxon>Azospirillaceae</taxon>
        <taxon>Rhodocista</taxon>
    </lineage>
</organism>
<evidence type="ECO:0000313" key="4">
    <source>
        <dbReference type="EMBL" id="MFC7333932.1"/>
    </source>
</evidence>
<comment type="caution">
    <text evidence="4">The sequence shown here is derived from an EMBL/GenBank/DDBJ whole genome shotgun (WGS) entry which is preliminary data.</text>
</comment>
<dbReference type="InterPro" id="IPR025419">
    <property type="entry name" value="DUF4142"/>
</dbReference>
<dbReference type="PANTHER" id="PTHR38593:SF1">
    <property type="entry name" value="BLR2558 PROTEIN"/>
    <property type="match status" value="1"/>
</dbReference>
<protein>
    <submittedName>
        <fullName evidence="4">DUF4142 domain-containing protein</fullName>
    </submittedName>
</protein>
<feature type="signal peptide" evidence="2">
    <location>
        <begin position="1"/>
        <end position="35"/>
    </location>
</feature>
<feature type="region of interest" description="Disordered" evidence="1">
    <location>
        <begin position="34"/>
        <end position="59"/>
    </location>
</feature>
<dbReference type="Gene3D" id="1.20.1260.10">
    <property type="match status" value="1"/>
</dbReference>
<keyword evidence="5" id="KW-1185">Reference proteome</keyword>
<sequence length="204" mass="20408">MCASSPVRPIRAARPLSVPVLVLAALLAGAGPAAAQATGPAPAAPAPAPVAPATETAAEGPLADAVRGSLYVAESARLAQERSDTEEVQEIASDILDSHTVLLDELGAEAVRRGVVPPADPGVAPAAMLMQLRQAADEDFDTLWLTQQIDAHQRLVALYREAAAPAAGGGPAAALPGEALATLEDLLARLRDAAGVGVAGSGAN</sequence>
<dbReference type="Proteomes" id="UP001596456">
    <property type="component" value="Unassembled WGS sequence"/>
</dbReference>
<feature type="domain" description="DUF4142" evidence="3">
    <location>
        <begin position="62"/>
        <end position="190"/>
    </location>
</feature>
<dbReference type="InterPro" id="IPR012347">
    <property type="entry name" value="Ferritin-like"/>
</dbReference>
<evidence type="ECO:0000313" key="5">
    <source>
        <dbReference type="Proteomes" id="UP001596456"/>
    </source>
</evidence>
<dbReference type="PANTHER" id="PTHR38593">
    <property type="entry name" value="BLR2558 PROTEIN"/>
    <property type="match status" value="1"/>
</dbReference>
<evidence type="ECO:0000259" key="3">
    <source>
        <dbReference type="Pfam" id="PF13628"/>
    </source>
</evidence>
<dbReference type="Pfam" id="PF13628">
    <property type="entry name" value="DUF4142"/>
    <property type="match status" value="1"/>
</dbReference>